<dbReference type="Pfam" id="PF00072">
    <property type="entry name" value="Response_reg"/>
    <property type="match status" value="1"/>
</dbReference>
<dbReference type="PANTHER" id="PTHR44591">
    <property type="entry name" value="STRESS RESPONSE REGULATOR PROTEIN 1"/>
    <property type="match status" value="1"/>
</dbReference>
<dbReference type="RefSeq" id="WP_267926172.1">
    <property type="nucleotide sequence ID" value="NZ_AP024233.1"/>
</dbReference>
<dbReference type="PANTHER" id="PTHR44591:SF3">
    <property type="entry name" value="RESPONSE REGULATORY DOMAIN-CONTAINING PROTEIN"/>
    <property type="match status" value="1"/>
</dbReference>
<evidence type="ECO:0000313" key="5">
    <source>
        <dbReference type="Proteomes" id="UP001063350"/>
    </source>
</evidence>
<dbReference type="Gene3D" id="3.40.50.2300">
    <property type="match status" value="1"/>
</dbReference>
<dbReference type="GO" id="GO:0000160">
    <property type="term" value="P:phosphorelay signal transduction system"/>
    <property type="evidence" value="ECO:0007669"/>
    <property type="project" value="InterPro"/>
</dbReference>
<dbReference type="InterPro" id="IPR001789">
    <property type="entry name" value="Sig_transdc_resp-reg_receiver"/>
</dbReference>
<dbReference type="InterPro" id="IPR050595">
    <property type="entry name" value="Bact_response_regulator"/>
</dbReference>
<protein>
    <recommendedName>
        <fullName evidence="3">Response regulatory domain-containing protein</fullName>
    </recommendedName>
</protein>
<evidence type="ECO:0000256" key="2">
    <source>
        <dbReference type="PROSITE-ProRule" id="PRU00169"/>
    </source>
</evidence>
<name>A0A915U0W0_9BACT</name>
<keyword evidence="1 2" id="KW-0597">Phosphoprotein</keyword>
<evidence type="ECO:0000259" key="3">
    <source>
        <dbReference type="PROSITE" id="PS50110"/>
    </source>
</evidence>
<feature type="domain" description="Response regulatory" evidence="3">
    <location>
        <begin position="5"/>
        <end position="120"/>
    </location>
</feature>
<dbReference type="InterPro" id="IPR011006">
    <property type="entry name" value="CheY-like_superfamily"/>
</dbReference>
<dbReference type="KEGG" id="ddu:GF1_17970"/>
<dbReference type="PROSITE" id="PS50110">
    <property type="entry name" value="RESPONSE_REGULATORY"/>
    <property type="match status" value="1"/>
</dbReference>
<dbReference type="AlphaFoldDB" id="A0A915U0W0"/>
<dbReference type="EMBL" id="AP024233">
    <property type="protein sequence ID" value="BCO09421.1"/>
    <property type="molecule type" value="Genomic_DNA"/>
</dbReference>
<keyword evidence="5" id="KW-1185">Reference proteome</keyword>
<dbReference type="SMART" id="SM00448">
    <property type="entry name" value="REC"/>
    <property type="match status" value="1"/>
</dbReference>
<organism evidence="4 5">
    <name type="scientific">Desulfolithobacter dissulfuricans</name>
    <dbReference type="NCBI Taxonomy" id="2795293"/>
    <lineage>
        <taxon>Bacteria</taxon>
        <taxon>Pseudomonadati</taxon>
        <taxon>Thermodesulfobacteriota</taxon>
        <taxon>Desulfobulbia</taxon>
        <taxon>Desulfobulbales</taxon>
        <taxon>Desulfobulbaceae</taxon>
        <taxon>Desulfolithobacter</taxon>
    </lineage>
</organism>
<dbReference type="CDD" id="cd17534">
    <property type="entry name" value="REC_DC-like"/>
    <property type="match status" value="1"/>
</dbReference>
<evidence type="ECO:0000313" key="4">
    <source>
        <dbReference type="EMBL" id="BCO09421.1"/>
    </source>
</evidence>
<sequence>MSRERILIVEDDGIIALLLQEITTRYGYEVMAMVATGKEAVEQAITRKPDLILMDIHLADDVDGIEAAARIRASQDIPIVYLTAYADDTTLERAKITEPYAYVLKPVTEKELHIAICLALHKHRSGLQQRKQLAELQKSIPPLQVREPILPICARCKKIKTDQDGWEDVATFIEKHSRTRISHAICPDCARTLYGDEQWYDPRQDDQNPENTDDR</sequence>
<accession>A0A915U0W0</accession>
<gene>
    <name evidence="4" type="ORF">GF1_17970</name>
</gene>
<feature type="modified residue" description="4-aspartylphosphate" evidence="2">
    <location>
        <position position="55"/>
    </location>
</feature>
<reference evidence="4" key="1">
    <citation type="submission" date="2020-12" db="EMBL/GenBank/DDBJ databases">
        <title>Desulfobium dissulfuricans gen. nov., sp. nov., a novel mesophilic, sulfate-reducing bacterium isolated from a deep-sea hydrothermal vent.</title>
        <authorList>
            <person name="Hashimoto Y."/>
            <person name="Tame A."/>
            <person name="Sawayama S."/>
            <person name="Miyazaki J."/>
            <person name="Takai K."/>
            <person name="Nakagawa S."/>
        </authorList>
    </citation>
    <scope>NUCLEOTIDE SEQUENCE</scope>
    <source>
        <strain evidence="4">GF1</strain>
    </source>
</reference>
<evidence type="ECO:0000256" key="1">
    <source>
        <dbReference type="ARBA" id="ARBA00022553"/>
    </source>
</evidence>
<dbReference type="SUPFAM" id="SSF52172">
    <property type="entry name" value="CheY-like"/>
    <property type="match status" value="1"/>
</dbReference>
<dbReference type="Proteomes" id="UP001063350">
    <property type="component" value="Chromosome"/>
</dbReference>
<proteinExistence type="predicted"/>